<evidence type="ECO:0000313" key="5">
    <source>
        <dbReference type="Proteomes" id="UP001236585"/>
    </source>
</evidence>
<dbReference type="InterPro" id="IPR033756">
    <property type="entry name" value="YlxH/NBP35"/>
</dbReference>
<evidence type="ECO:0000256" key="1">
    <source>
        <dbReference type="ARBA" id="ARBA00022741"/>
    </source>
</evidence>
<name>A0ABY8VRL0_9MYCO</name>
<dbReference type="InterPro" id="IPR027417">
    <property type="entry name" value="P-loop_NTPase"/>
</dbReference>
<dbReference type="InterPro" id="IPR050445">
    <property type="entry name" value="Bact_polysacc_biosynth/exp"/>
</dbReference>
<evidence type="ECO:0000256" key="3">
    <source>
        <dbReference type="SAM" id="MobiDB-lite"/>
    </source>
</evidence>
<proteinExistence type="predicted"/>
<dbReference type="EMBL" id="CP126981">
    <property type="protein sequence ID" value="WIM85721.1"/>
    <property type="molecule type" value="Genomic_DNA"/>
</dbReference>
<keyword evidence="2" id="KW-0067">ATP-binding</keyword>
<feature type="region of interest" description="Disordered" evidence="3">
    <location>
        <begin position="141"/>
        <end position="192"/>
    </location>
</feature>
<evidence type="ECO:0000313" key="4">
    <source>
        <dbReference type="EMBL" id="WIM85721.1"/>
    </source>
</evidence>
<organism evidence="4 5">
    <name type="scientific">Candidatus Mycobacterium wuenschmannii</name>
    <dbReference type="NCBI Taxonomy" id="3027808"/>
    <lineage>
        <taxon>Bacteria</taxon>
        <taxon>Bacillati</taxon>
        <taxon>Actinomycetota</taxon>
        <taxon>Actinomycetes</taxon>
        <taxon>Mycobacteriales</taxon>
        <taxon>Mycobacteriaceae</taxon>
        <taxon>Mycobacterium</taxon>
    </lineage>
</organism>
<dbReference type="PANTHER" id="PTHR32309:SF31">
    <property type="entry name" value="CAPSULAR EXOPOLYSACCHARIDE FAMILY"/>
    <property type="match status" value="1"/>
</dbReference>
<dbReference type="Gene3D" id="3.40.50.300">
    <property type="entry name" value="P-loop containing nucleotide triphosphate hydrolases"/>
    <property type="match status" value="1"/>
</dbReference>
<dbReference type="Proteomes" id="UP001236585">
    <property type="component" value="Chromosome"/>
</dbReference>
<dbReference type="PANTHER" id="PTHR32309">
    <property type="entry name" value="TYROSINE-PROTEIN KINASE"/>
    <property type="match status" value="1"/>
</dbReference>
<dbReference type="CDD" id="cd05387">
    <property type="entry name" value="BY-kinase"/>
    <property type="match status" value="1"/>
</dbReference>
<dbReference type="InterPro" id="IPR005702">
    <property type="entry name" value="Wzc-like_C"/>
</dbReference>
<reference evidence="4 5" key="1">
    <citation type="journal article" date="2023" name="Microbiol. Resour. Announc.">
        <title>Complete Genome Sequence of Mycobacterium wuenschmanii, a novel Nontuberculous Mycobacterium Isolated from a captive population of Amazon Milk Frogs.</title>
        <authorList>
            <person name="Hicks J."/>
            <person name="Zeineldin M."/>
            <person name="Ward H."/>
            <person name="Wuenschmann A."/>
            <person name="Camp P."/>
            <person name="Farrell D."/>
            <person name="Lehman K."/>
            <person name="Thacker T."/>
            <person name="Cuthbert E."/>
        </authorList>
    </citation>
    <scope>NUCLEOTIDE SEQUENCE [LARGE SCALE GENOMIC DNA]</scope>
    <source>
        <strain evidence="4 5">Wuenschmanii</strain>
    </source>
</reference>
<keyword evidence="5" id="KW-1185">Reference proteome</keyword>
<gene>
    <name evidence="4" type="ORF">PT015_12185</name>
</gene>
<dbReference type="SUPFAM" id="SSF52540">
    <property type="entry name" value="P-loop containing nucleoside triphosphate hydrolases"/>
    <property type="match status" value="1"/>
</dbReference>
<dbReference type="Pfam" id="PF10609">
    <property type="entry name" value="ParA"/>
    <property type="match status" value="1"/>
</dbReference>
<accession>A0ABY8VRL0</accession>
<keyword evidence="1" id="KW-0547">Nucleotide-binding</keyword>
<evidence type="ECO:0000256" key="2">
    <source>
        <dbReference type="ARBA" id="ARBA00022840"/>
    </source>
</evidence>
<dbReference type="RefSeq" id="WP_285184738.1">
    <property type="nucleotide sequence ID" value="NZ_CP126981.1"/>
</dbReference>
<protein>
    <submittedName>
        <fullName evidence="4">P-loop NTPase</fullName>
    </submittedName>
</protein>
<sequence>MDFRTFIGTIVGSWKLVVGALLACLVGAGFLTAVQTKSYQSSATILISFSGAQNLTDVYYATQAAQDRLASYGQVAGGHAVAERAVRQLHVPVDPDTLVSQTHVASTPKSMLLNLTVMDTDPVRVAALAGAMADQFAAMVPTLGEGPRPPVHPRLPRPDASDTPRPSPDTQLDAAADIPAPQSPAPAPDAARQPLPLATATVVERPGIPQVPVKPVPSRNMAMGLVAGVLLGVGVALTRKATDRSVRDRTKLEELSGVPTLAELPARPKIASRFGADGSFDDAVRAFRTRLLKVLEPQTHRVLVAAPFGGEGTTTTALNLASAFAELGERALVIEGDIRKPALARVMGVKSGIGLADILADRDVAPMDAVSATSVDKVFMVASRNAREDDILARSTQLATVVQDLATRFDRTIIDSSPVLATADAGLLADTAQATVLVVRAGRTTFDEVTDALHVMRSAGINVVGTVLTDARMPRYTKAAVRAYHRKPSRALVISGSA</sequence>